<organism evidence="9 10">
    <name type="scientific">Thermobifida fusca TM51</name>
    <dbReference type="NCBI Taxonomy" id="1169414"/>
    <lineage>
        <taxon>Bacteria</taxon>
        <taxon>Bacillati</taxon>
        <taxon>Actinomycetota</taxon>
        <taxon>Actinomycetes</taxon>
        <taxon>Streptosporangiales</taxon>
        <taxon>Nocardiopsidaceae</taxon>
        <taxon>Thermobifida</taxon>
    </lineage>
</organism>
<feature type="domain" description="RCK N-terminal" evidence="7">
    <location>
        <begin position="1"/>
        <end position="117"/>
    </location>
</feature>
<feature type="domain" description="RCK C-terminal" evidence="8">
    <location>
        <begin position="139"/>
        <end position="224"/>
    </location>
</feature>
<dbReference type="AlphaFoldDB" id="A0A9P2T9W4"/>
<dbReference type="InterPro" id="IPR050721">
    <property type="entry name" value="Trk_Ktr_HKT_K-transport"/>
</dbReference>
<dbReference type="PRINTS" id="PR00335">
    <property type="entry name" value="KUPTAKETRKA"/>
</dbReference>
<evidence type="ECO:0000259" key="8">
    <source>
        <dbReference type="PROSITE" id="PS51202"/>
    </source>
</evidence>
<dbReference type="RefSeq" id="WP_011292353.1">
    <property type="nucleotide sequence ID" value="NZ_AOSG01000054.1"/>
</dbReference>
<evidence type="ECO:0000256" key="6">
    <source>
        <dbReference type="ARBA" id="ARBA00023065"/>
    </source>
</evidence>
<protein>
    <recommendedName>
        <fullName evidence="1">Trk system potassium uptake protein TrkA</fullName>
    </recommendedName>
</protein>
<evidence type="ECO:0000259" key="7">
    <source>
        <dbReference type="PROSITE" id="PS51201"/>
    </source>
</evidence>
<evidence type="ECO:0000313" key="10">
    <source>
        <dbReference type="Proteomes" id="UP000014184"/>
    </source>
</evidence>
<dbReference type="PANTHER" id="PTHR43833:SF5">
    <property type="entry name" value="TRK SYSTEM POTASSIUM UPTAKE PROTEIN TRKA"/>
    <property type="match status" value="1"/>
</dbReference>
<dbReference type="Pfam" id="PF02254">
    <property type="entry name" value="TrkA_N"/>
    <property type="match status" value="1"/>
</dbReference>
<name>A0A9P2T9W4_THEFU</name>
<proteinExistence type="predicted"/>
<evidence type="ECO:0000313" key="9">
    <source>
        <dbReference type="EMBL" id="EOR71008.1"/>
    </source>
</evidence>
<dbReference type="Gene3D" id="3.30.70.1450">
    <property type="entry name" value="Regulator of K+ conductance, C-terminal domain"/>
    <property type="match status" value="1"/>
</dbReference>
<gene>
    <name evidence="9" type="ORF">TM51_09936</name>
</gene>
<dbReference type="EMBL" id="AOSG01000054">
    <property type="protein sequence ID" value="EOR71008.1"/>
    <property type="molecule type" value="Genomic_DNA"/>
</dbReference>
<keyword evidence="2" id="KW-0813">Transport</keyword>
<reference evidence="9 10" key="1">
    <citation type="journal article" date="2013" name="Genome Announc.">
        <title>Draft Genome Sequence of the Lignocellulose Decomposer Thermobifida fusca Strain TM51.</title>
        <authorList>
            <person name="Toth A."/>
            <person name="Barna T."/>
            <person name="Nagy I."/>
            <person name="Horvath B."/>
            <person name="Nagy I."/>
            <person name="Tancsics A."/>
            <person name="Kriszt B."/>
            <person name="Baka E."/>
            <person name="Fekete C."/>
            <person name="Kukolya J."/>
        </authorList>
    </citation>
    <scope>NUCLEOTIDE SEQUENCE [LARGE SCALE GENOMIC DNA]</scope>
    <source>
        <strain evidence="9 10">TM51</strain>
    </source>
</reference>
<dbReference type="InterPro" id="IPR006036">
    <property type="entry name" value="K_uptake_TrkA"/>
</dbReference>
<keyword evidence="10" id="KW-1185">Reference proteome</keyword>
<evidence type="ECO:0000256" key="4">
    <source>
        <dbReference type="ARBA" id="ARBA00022958"/>
    </source>
</evidence>
<evidence type="ECO:0000256" key="2">
    <source>
        <dbReference type="ARBA" id="ARBA00022448"/>
    </source>
</evidence>
<sequence length="229" mass="23752">MRVAIAGAGAVGRSIAAELLSSGHEVLLIDRDSRAIDVHALTEAEWLLADACEVSSLENARLEEFDAVVAATSDDKVNLVVSLLAKREFGVRRVVARVNDPNNEWLFTSAWGVDVAVSPPRLLAALVDSDEEPELGHSGEVVSLASLGGADLLESVLTEESPFTGRSAAELSAALPEGVVLVALVRAGQARAPLPETVLAAGDVVVLLSSARSDDALLAVLSGSDRAAD</sequence>
<dbReference type="InterPro" id="IPR036291">
    <property type="entry name" value="NAD(P)-bd_dom_sf"/>
</dbReference>
<dbReference type="SUPFAM" id="SSF116726">
    <property type="entry name" value="TrkA C-terminal domain-like"/>
    <property type="match status" value="1"/>
</dbReference>
<accession>A0A9P2T9W4</accession>
<keyword evidence="6" id="KW-0406">Ion transport</keyword>
<dbReference type="Gene3D" id="3.40.50.720">
    <property type="entry name" value="NAD(P)-binding Rossmann-like Domain"/>
    <property type="match status" value="1"/>
</dbReference>
<dbReference type="PANTHER" id="PTHR43833">
    <property type="entry name" value="POTASSIUM CHANNEL PROTEIN 2-RELATED-RELATED"/>
    <property type="match status" value="1"/>
</dbReference>
<keyword evidence="3" id="KW-0633">Potassium transport</keyword>
<keyword evidence="4" id="KW-0630">Potassium</keyword>
<dbReference type="PROSITE" id="PS51201">
    <property type="entry name" value="RCK_N"/>
    <property type="match status" value="1"/>
</dbReference>
<dbReference type="InterPro" id="IPR006037">
    <property type="entry name" value="RCK_C"/>
</dbReference>
<keyword evidence="5" id="KW-0520">NAD</keyword>
<dbReference type="GO" id="GO:0015079">
    <property type="term" value="F:potassium ion transmembrane transporter activity"/>
    <property type="evidence" value="ECO:0007669"/>
    <property type="project" value="InterPro"/>
</dbReference>
<evidence type="ECO:0000256" key="1">
    <source>
        <dbReference type="ARBA" id="ARBA00017378"/>
    </source>
</evidence>
<dbReference type="Proteomes" id="UP000014184">
    <property type="component" value="Unassembled WGS sequence"/>
</dbReference>
<comment type="caution">
    <text evidence="9">The sequence shown here is derived from an EMBL/GenBank/DDBJ whole genome shotgun (WGS) entry which is preliminary data.</text>
</comment>
<dbReference type="InterPro" id="IPR036721">
    <property type="entry name" value="RCK_C_sf"/>
</dbReference>
<dbReference type="SUPFAM" id="SSF51735">
    <property type="entry name" value="NAD(P)-binding Rossmann-fold domains"/>
    <property type="match status" value="1"/>
</dbReference>
<evidence type="ECO:0000256" key="5">
    <source>
        <dbReference type="ARBA" id="ARBA00023027"/>
    </source>
</evidence>
<evidence type="ECO:0000256" key="3">
    <source>
        <dbReference type="ARBA" id="ARBA00022538"/>
    </source>
</evidence>
<dbReference type="InterPro" id="IPR003148">
    <property type="entry name" value="RCK_N"/>
</dbReference>
<dbReference type="Pfam" id="PF02080">
    <property type="entry name" value="TrkA_C"/>
    <property type="match status" value="1"/>
</dbReference>
<dbReference type="GO" id="GO:0005886">
    <property type="term" value="C:plasma membrane"/>
    <property type="evidence" value="ECO:0007669"/>
    <property type="project" value="InterPro"/>
</dbReference>
<dbReference type="PROSITE" id="PS51202">
    <property type="entry name" value="RCK_C"/>
    <property type="match status" value="1"/>
</dbReference>